<dbReference type="InterPro" id="IPR036976">
    <property type="entry name" value="RimM_N_sf"/>
</dbReference>
<dbReference type="Pfam" id="PF01782">
    <property type="entry name" value="RimM"/>
    <property type="match status" value="1"/>
</dbReference>
<comment type="function">
    <text evidence="5">An accessory protein needed during the final step in the assembly of 30S ribosomal subunit, possibly for assembly of the head region. Essential for efficient processing of 16S rRNA. May be needed both before and after RbfA during the maturation of 16S rRNA. It has affinity for free ribosomal 30S subunits but not for 70S ribosomes.</text>
</comment>
<dbReference type="PANTHER" id="PTHR33692:SF1">
    <property type="entry name" value="RIBOSOME MATURATION FACTOR RIMM"/>
    <property type="match status" value="1"/>
</dbReference>
<dbReference type="PANTHER" id="PTHR33692">
    <property type="entry name" value="RIBOSOME MATURATION FACTOR RIMM"/>
    <property type="match status" value="1"/>
</dbReference>
<dbReference type="InterPro" id="IPR056792">
    <property type="entry name" value="PRC_RimM"/>
</dbReference>
<evidence type="ECO:0000259" key="6">
    <source>
        <dbReference type="Pfam" id="PF01782"/>
    </source>
</evidence>
<proteinExistence type="inferred from homology"/>
<protein>
    <recommendedName>
        <fullName evidence="5">Ribosome maturation factor RimM</fullName>
    </recommendedName>
</protein>
<reference evidence="8" key="2">
    <citation type="submission" date="2021-09" db="EMBL/GenBank/DDBJ databases">
        <authorList>
            <person name="Gilroy R."/>
        </authorList>
    </citation>
    <scope>NUCLEOTIDE SEQUENCE</scope>
    <source>
        <strain evidence="8">ChiGjej1B1-18357</strain>
    </source>
</reference>
<evidence type="ECO:0000256" key="3">
    <source>
        <dbReference type="ARBA" id="ARBA00022552"/>
    </source>
</evidence>
<feature type="domain" description="RimM N-terminal" evidence="6">
    <location>
        <begin position="4"/>
        <end position="90"/>
    </location>
</feature>
<dbReference type="HAMAP" id="MF_00014">
    <property type="entry name" value="Ribosome_mat_RimM"/>
    <property type="match status" value="1"/>
</dbReference>
<dbReference type="Pfam" id="PF24986">
    <property type="entry name" value="PRC_RimM"/>
    <property type="match status" value="1"/>
</dbReference>
<dbReference type="AlphaFoldDB" id="A0A921F680"/>
<evidence type="ECO:0000313" key="9">
    <source>
        <dbReference type="Proteomes" id="UP000776650"/>
    </source>
</evidence>
<dbReference type="SUPFAM" id="SSF50447">
    <property type="entry name" value="Translation proteins"/>
    <property type="match status" value="1"/>
</dbReference>
<dbReference type="InterPro" id="IPR002676">
    <property type="entry name" value="RimM_N"/>
</dbReference>
<comment type="similarity">
    <text evidence="5">Belongs to the RimM family.</text>
</comment>
<name>A0A921F680_9ACTN</name>
<keyword evidence="3 5" id="KW-0698">rRNA processing</keyword>
<dbReference type="GO" id="GO:0005737">
    <property type="term" value="C:cytoplasm"/>
    <property type="evidence" value="ECO:0007669"/>
    <property type="project" value="UniProtKB-SubCell"/>
</dbReference>
<dbReference type="NCBIfam" id="TIGR02273">
    <property type="entry name" value="16S_RimM"/>
    <property type="match status" value="1"/>
</dbReference>
<dbReference type="GO" id="GO:0043022">
    <property type="term" value="F:ribosome binding"/>
    <property type="evidence" value="ECO:0007669"/>
    <property type="project" value="InterPro"/>
</dbReference>
<dbReference type="Gene3D" id="2.30.30.240">
    <property type="entry name" value="PRC-barrel domain"/>
    <property type="match status" value="1"/>
</dbReference>
<comment type="domain">
    <text evidence="5">The PRC barrel domain binds ribosomal protein uS19.</text>
</comment>
<dbReference type="Proteomes" id="UP000776650">
    <property type="component" value="Unassembled WGS sequence"/>
</dbReference>
<evidence type="ECO:0000256" key="2">
    <source>
        <dbReference type="ARBA" id="ARBA00022517"/>
    </source>
</evidence>
<evidence type="ECO:0000256" key="1">
    <source>
        <dbReference type="ARBA" id="ARBA00022490"/>
    </source>
</evidence>
<comment type="caution">
    <text evidence="8">The sequence shown here is derived from an EMBL/GenBank/DDBJ whole genome shotgun (WGS) entry which is preliminary data.</text>
</comment>
<dbReference type="InterPro" id="IPR011961">
    <property type="entry name" value="RimM"/>
</dbReference>
<accession>A0A921F680</accession>
<dbReference type="GO" id="GO:0006364">
    <property type="term" value="P:rRNA processing"/>
    <property type="evidence" value="ECO:0007669"/>
    <property type="project" value="UniProtKB-UniRule"/>
</dbReference>
<dbReference type="SUPFAM" id="SSF50346">
    <property type="entry name" value="PRC-barrel domain"/>
    <property type="match status" value="1"/>
</dbReference>
<reference evidence="8" key="1">
    <citation type="journal article" date="2021" name="PeerJ">
        <title>Extensive microbial diversity within the chicken gut microbiome revealed by metagenomics and culture.</title>
        <authorList>
            <person name="Gilroy R."/>
            <person name="Ravi A."/>
            <person name="Getino M."/>
            <person name="Pursley I."/>
            <person name="Horton D.L."/>
            <person name="Alikhan N.F."/>
            <person name="Baker D."/>
            <person name="Gharbi K."/>
            <person name="Hall N."/>
            <person name="Watson M."/>
            <person name="Adriaenssens E.M."/>
            <person name="Foster-Nyarko E."/>
            <person name="Jarju S."/>
            <person name="Secka A."/>
            <person name="Antonio M."/>
            <person name="Oren A."/>
            <person name="Chaudhuri R.R."/>
            <person name="La Ragione R."/>
            <person name="Hildebrand F."/>
            <person name="Pallen M.J."/>
        </authorList>
    </citation>
    <scope>NUCLEOTIDE SEQUENCE</scope>
    <source>
        <strain evidence="8">ChiGjej1B1-18357</strain>
    </source>
</reference>
<evidence type="ECO:0000313" key="8">
    <source>
        <dbReference type="EMBL" id="HJE91972.1"/>
    </source>
</evidence>
<gene>
    <name evidence="5 8" type="primary">rimM</name>
    <name evidence="8" type="ORF">K8V11_13285</name>
</gene>
<keyword evidence="1 5" id="KW-0963">Cytoplasm</keyword>
<organism evidence="8 9">
    <name type="scientific">Dietzia timorensis</name>
    <dbReference type="NCBI Taxonomy" id="499555"/>
    <lineage>
        <taxon>Bacteria</taxon>
        <taxon>Bacillati</taxon>
        <taxon>Actinomycetota</taxon>
        <taxon>Actinomycetes</taxon>
        <taxon>Mycobacteriales</taxon>
        <taxon>Dietziaceae</taxon>
        <taxon>Dietzia</taxon>
    </lineage>
</organism>
<dbReference type="InterPro" id="IPR009000">
    <property type="entry name" value="Transl_B-barrel_sf"/>
</dbReference>
<dbReference type="RefSeq" id="WP_303915214.1">
    <property type="nucleotide sequence ID" value="NZ_DYXM01000255.1"/>
</dbReference>
<keyword evidence="4 5" id="KW-0143">Chaperone</keyword>
<sequence length="196" mass="20863">MELVVGRIVKSHGIRGEVVVDIRTDSPEERFAKGSALTTRTRKSKGSSVPETLNVEAARNHSGRLLVRFEGVGSRDDADALRGVELLVDSASFEPLQDDDEFYDHQLEGLDARVDDADAPSIGQVSEVLHTPAGEVLSITTLADGPHAGREVLVPFIEQFVPTVDLTAGAVVITPPEGLLNITGGIDGAASDDRQD</sequence>
<evidence type="ECO:0000256" key="4">
    <source>
        <dbReference type="ARBA" id="ARBA00023186"/>
    </source>
</evidence>
<dbReference type="Gene3D" id="2.40.30.60">
    <property type="entry name" value="RimM"/>
    <property type="match status" value="1"/>
</dbReference>
<comment type="subcellular location">
    <subcellularLocation>
        <location evidence="5">Cytoplasm</location>
    </subcellularLocation>
</comment>
<feature type="domain" description="Ribosome maturation factor RimM PRC barrel" evidence="7">
    <location>
        <begin position="105"/>
        <end position="179"/>
    </location>
</feature>
<dbReference type="InterPro" id="IPR011033">
    <property type="entry name" value="PRC_barrel-like_sf"/>
</dbReference>
<dbReference type="EMBL" id="DYXM01000255">
    <property type="protein sequence ID" value="HJE91972.1"/>
    <property type="molecule type" value="Genomic_DNA"/>
</dbReference>
<dbReference type="GO" id="GO:0042274">
    <property type="term" value="P:ribosomal small subunit biogenesis"/>
    <property type="evidence" value="ECO:0007669"/>
    <property type="project" value="UniProtKB-UniRule"/>
</dbReference>
<evidence type="ECO:0000259" key="7">
    <source>
        <dbReference type="Pfam" id="PF24986"/>
    </source>
</evidence>
<evidence type="ECO:0000256" key="5">
    <source>
        <dbReference type="HAMAP-Rule" id="MF_00014"/>
    </source>
</evidence>
<comment type="subunit">
    <text evidence="5">Binds ribosomal protein uS19.</text>
</comment>
<dbReference type="GO" id="GO:0005840">
    <property type="term" value="C:ribosome"/>
    <property type="evidence" value="ECO:0007669"/>
    <property type="project" value="InterPro"/>
</dbReference>
<keyword evidence="2 5" id="KW-0690">Ribosome biogenesis</keyword>